<evidence type="ECO:0000313" key="2">
    <source>
        <dbReference type="Proteomes" id="UP000515369"/>
    </source>
</evidence>
<organism evidence="1 2">
    <name type="scientific">Spirosoma foliorum</name>
    <dbReference type="NCBI Taxonomy" id="2710596"/>
    <lineage>
        <taxon>Bacteria</taxon>
        <taxon>Pseudomonadati</taxon>
        <taxon>Bacteroidota</taxon>
        <taxon>Cytophagia</taxon>
        <taxon>Cytophagales</taxon>
        <taxon>Cytophagaceae</taxon>
        <taxon>Spirosoma</taxon>
    </lineage>
</organism>
<dbReference type="KEGG" id="sfol:H3H32_15675"/>
<protein>
    <submittedName>
        <fullName evidence="1">Uncharacterized protein</fullName>
    </submittedName>
</protein>
<proteinExistence type="predicted"/>
<accession>A0A7G5H527</accession>
<evidence type="ECO:0000313" key="1">
    <source>
        <dbReference type="EMBL" id="QMW06219.1"/>
    </source>
</evidence>
<reference evidence="1 2" key="1">
    <citation type="submission" date="2020-07" db="EMBL/GenBank/DDBJ databases">
        <title>Spirosoma foliorum sp. nov., isolated from the leaves on the Nejang mountain Korea, Republic of.</title>
        <authorList>
            <person name="Ho H."/>
            <person name="Lee Y.-J."/>
            <person name="Nurcahyanto D.-A."/>
            <person name="Kim S.-G."/>
        </authorList>
    </citation>
    <scope>NUCLEOTIDE SEQUENCE [LARGE SCALE GENOMIC DNA]</scope>
    <source>
        <strain evidence="1 2">PL0136</strain>
    </source>
</reference>
<keyword evidence="2" id="KW-1185">Reference proteome</keyword>
<dbReference type="RefSeq" id="WP_182463590.1">
    <property type="nucleotide sequence ID" value="NZ_CP059732.1"/>
</dbReference>
<dbReference type="Proteomes" id="UP000515369">
    <property type="component" value="Chromosome"/>
</dbReference>
<gene>
    <name evidence="1" type="ORF">H3H32_15675</name>
</gene>
<dbReference type="AlphaFoldDB" id="A0A7G5H527"/>
<name>A0A7G5H527_9BACT</name>
<dbReference type="EMBL" id="CP059732">
    <property type="protein sequence ID" value="QMW06219.1"/>
    <property type="molecule type" value="Genomic_DNA"/>
</dbReference>
<sequence length="288" mass="33175">MPYQSPLHLLDSLQIEPDQLNPAGLVQLRKKLLAEFNLTPAITIAIGDKQYTKDEALKAIDQLKEIQHLDDHASIFQDKPLLAWLENPTMALFPYKSIIDLHWSGHSNDFCDEILADALQPYCSFLLKQRRFSPLKEPLSVTFSLPIHYQYGILEVIYEQLEDINSLIDEAKKAPNFKQDQATFGFILYDDWPDFLNSLPEETFEGIINSFCVAAINYTVAAQHDQRYFVYDITHQLVRTNCDEGLKKTIQGNYQVYKANNSNGKGWSSWWFWGFIVLAQFLARACDN</sequence>